<gene>
    <name evidence="2" type="ORF">EOE48_04165</name>
</gene>
<accession>A0A3S2VYA6</accession>
<evidence type="ECO:0000313" key="3">
    <source>
        <dbReference type="Proteomes" id="UP000286997"/>
    </source>
</evidence>
<dbReference type="AlphaFoldDB" id="A0A3S2VYA6"/>
<protein>
    <submittedName>
        <fullName evidence="2">DUF2235 domain-containing protein</fullName>
    </submittedName>
</protein>
<dbReference type="EMBL" id="SACP01000003">
    <property type="protein sequence ID" value="RVU20553.1"/>
    <property type="molecule type" value="Genomic_DNA"/>
</dbReference>
<evidence type="ECO:0000313" key="2">
    <source>
        <dbReference type="EMBL" id="RVU20553.1"/>
    </source>
</evidence>
<dbReference type="PANTHER" id="PTHR33840">
    <property type="match status" value="1"/>
</dbReference>
<evidence type="ECO:0000259" key="1">
    <source>
        <dbReference type="Pfam" id="PF09994"/>
    </source>
</evidence>
<comment type="caution">
    <text evidence="2">The sequence shown here is derived from an EMBL/GenBank/DDBJ whole genome shotgun (WGS) entry which is preliminary data.</text>
</comment>
<dbReference type="Pfam" id="PF09994">
    <property type="entry name" value="T6SS_Tle1-like_cat"/>
    <property type="match status" value="1"/>
</dbReference>
<organism evidence="2 3">
    <name type="scientific">Methylobacterium oryzihabitans</name>
    <dbReference type="NCBI Taxonomy" id="2499852"/>
    <lineage>
        <taxon>Bacteria</taxon>
        <taxon>Pseudomonadati</taxon>
        <taxon>Pseudomonadota</taxon>
        <taxon>Alphaproteobacteria</taxon>
        <taxon>Hyphomicrobiales</taxon>
        <taxon>Methylobacteriaceae</taxon>
        <taxon>Methylobacterium</taxon>
    </lineage>
</organism>
<dbReference type="SUPFAM" id="SSF53474">
    <property type="entry name" value="alpha/beta-Hydrolases"/>
    <property type="match status" value="1"/>
</dbReference>
<dbReference type="InterPro" id="IPR029058">
    <property type="entry name" value="AB_hydrolase_fold"/>
</dbReference>
<name>A0A3S2VYA6_9HYPH</name>
<feature type="domain" description="T6SS Phospholipase effector Tle1-like catalytic" evidence="1">
    <location>
        <begin position="3"/>
        <end position="284"/>
    </location>
</feature>
<dbReference type="RefSeq" id="WP_127727528.1">
    <property type="nucleotide sequence ID" value="NZ_SACP01000003.1"/>
</dbReference>
<proteinExistence type="predicted"/>
<dbReference type="InterPro" id="IPR018712">
    <property type="entry name" value="Tle1-like_cat"/>
</dbReference>
<keyword evidence="3" id="KW-1185">Reference proteome</keyword>
<dbReference type="Proteomes" id="UP000286997">
    <property type="component" value="Unassembled WGS sequence"/>
</dbReference>
<sequence>MSKNLIVACDGTWNWPDQPYPTNVVKTVRALAPRDAAGNPQVVYYDQGVGSSGSKLRRIVDGALGTGLSQNVQDAYRFLADNYEEGDALFLFGFSRGAYTVRSLAGLLGQVGLLHKGDMNLFPDAYALYRHPRGTDEEKRQLGEAKAAFVAELCKPEGASQRSDRRRFPLVRFLGVWDTVGALGIPAGALPLIGRRRPTFHDTELNAFVENAYQALAIDEQREAFKPAIWTRRTTDTPPAEPGRPHVSPDRQVIEQRWFPGAHSNVGGGYEDAGLSDLAWGWMIGKARRHGLAFDEEYLARRLKPDPVGAAVDSWNGLPWTLKRRYNRTLCEQDSERLHRGVALRRDAPAVDGKPPYTPHPYESASLTALLGLDALKARIEDWLEPDEEPEGPPAPPSA</sequence>
<dbReference type="OrthoDB" id="4378831at2"/>
<reference evidence="2 3" key="1">
    <citation type="submission" date="2019-01" db="EMBL/GenBank/DDBJ databases">
        <authorList>
            <person name="Chen W.-M."/>
        </authorList>
    </citation>
    <scope>NUCLEOTIDE SEQUENCE [LARGE SCALE GENOMIC DNA]</scope>
    <source>
        <strain evidence="2 3">TER-1</strain>
    </source>
</reference>
<dbReference type="PANTHER" id="PTHR33840:SF1">
    <property type="entry name" value="TLE1 PHOSPHOLIPASE DOMAIN-CONTAINING PROTEIN"/>
    <property type="match status" value="1"/>
</dbReference>